<evidence type="ECO:0000313" key="2">
    <source>
        <dbReference type="EMBL" id="ANU38073.1"/>
    </source>
</evidence>
<keyword evidence="1" id="KW-1133">Transmembrane helix</keyword>
<dbReference type="PATRIC" id="fig|45658.7.peg.2968"/>
<reference evidence="2 3" key="1">
    <citation type="submission" date="2016-07" db="EMBL/GenBank/DDBJ databases">
        <title>Genome sequencing of Vibrio scophthalmi strain VS-05, an isolated from Paralichthys olivaceus.</title>
        <authorList>
            <person name="Han H.-J."/>
        </authorList>
    </citation>
    <scope>NUCLEOTIDE SEQUENCE [LARGE SCALE GENOMIC DNA]</scope>
    <source>
        <strain evidence="2 3">VS-05</strain>
    </source>
</reference>
<dbReference type="GeneID" id="96874550"/>
<organism evidence="2 3">
    <name type="scientific">Vibrio scophthalmi</name>
    <dbReference type="NCBI Taxonomy" id="45658"/>
    <lineage>
        <taxon>Bacteria</taxon>
        <taxon>Pseudomonadati</taxon>
        <taxon>Pseudomonadota</taxon>
        <taxon>Gammaproteobacteria</taxon>
        <taxon>Vibrionales</taxon>
        <taxon>Vibrionaceae</taxon>
        <taxon>Vibrio</taxon>
    </lineage>
</organism>
<evidence type="ECO:0000313" key="3">
    <source>
        <dbReference type="Proteomes" id="UP000092528"/>
    </source>
</evidence>
<accession>A0A1C7FF72</accession>
<dbReference type="EMBL" id="CP016415">
    <property type="protein sequence ID" value="ANU38073.1"/>
    <property type="molecule type" value="Genomic_DNA"/>
</dbReference>
<proteinExistence type="predicted"/>
<protein>
    <submittedName>
        <fullName evidence="2">Uncharacterized protein</fullName>
    </submittedName>
</protein>
<dbReference type="RefSeq" id="WP_005594451.1">
    <property type="nucleotide sequence ID" value="NZ_CP016415.1"/>
</dbReference>
<dbReference type="AlphaFoldDB" id="A0A1C7FF72"/>
<gene>
    <name evidence="2" type="ORF">VSVS05_03027</name>
</gene>
<keyword evidence="1" id="KW-0812">Transmembrane</keyword>
<keyword evidence="1" id="KW-0472">Membrane</keyword>
<dbReference type="Proteomes" id="UP000092528">
    <property type="component" value="Chromosome 2"/>
</dbReference>
<sequence length="84" mass="9624">MTQEMVFWLCFYGFFMLATALVGYHKNNIVAGILLGYVLGPIGLVLILLSQDRRHGHCPHCSAKVDRHAYHCPRCEQKCYKQLV</sequence>
<feature type="transmembrane region" description="Helical" evidence="1">
    <location>
        <begin position="5"/>
        <end position="23"/>
    </location>
</feature>
<name>A0A1C7FF72_9VIBR</name>
<feature type="transmembrane region" description="Helical" evidence="1">
    <location>
        <begin position="29"/>
        <end position="49"/>
    </location>
</feature>
<dbReference type="STRING" id="45658.VSVS12_03561"/>
<keyword evidence="3" id="KW-1185">Reference proteome</keyword>
<evidence type="ECO:0000256" key="1">
    <source>
        <dbReference type="SAM" id="Phobius"/>
    </source>
</evidence>